<gene>
    <name evidence="2" type="ORF">ODALV1_LOCUS24478</name>
</gene>
<feature type="transmembrane region" description="Helical" evidence="1">
    <location>
        <begin position="435"/>
        <end position="454"/>
    </location>
</feature>
<feature type="transmembrane region" description="Helical" evidence="1">
    <location>
        <begin position="180"/>
        <end position="204"/>
    </location>
</feature>
<evidence type="ECO:0000256" key="1">
    <source>
        <dbReference type="SAM" id="Phobius"/>
    </source>
</evidence>
<evidence type="ECO:0000313" key="3">
    <source>
        <dbReference type="Proteomes" id="UP001642540"/>
    </source>
</evidence>
<keyword evidence="1" id="KW-0812">Transmembrane</keyword>
<evidence type="ECO:0000313" key="2">
    <source>
        <dbReference type="EMBL" id="CAL8132117.1"/>
    </source>
</evidence>
<feature type="transmembrane region" description="Helical" evidence="1">
    <location>
        <begin position="333"/>
        <end position="353"/>
    </location>
</feature>
<feature type="transmembrane region" description="Helical" evidence="1">
    <location>
        <begin position="365"/>
        <end position="383"/>
    </location>
</feature>
<reference evidence="2 3" key="1">
    <citation type="submission" date="2024-08" db="EMBL/GenBank/DDBJ databases">
        <authorList>
            <person name="Cucini C."/>
            <person name="Frati F."/>
        </authorList>
    </citation>
    <scope>NUCLEOTIDE SEQUENCE [LARGE SCALE GENOMIC DNA]</scope>
</reference>
<sequence length="455" mass="53603">MSRNDQLERVFVKRVRAENTEVEIYEREFDKPDEIPDAKKRFHLFHWYILAGYYTLIVPFKVKKEPDKCGWETKSSIVQKWLSLLIWWPLALVFGITDLIRRLKVFYGSRRYTGNSGAWHYFDLADFIFEQAKLLTFYLILISKRQKLERLFDDVSAFGLFNPTEPLVPPASRLSKWKRWFLNAYMVYVTTASILLIVVMRFAYEFSLQATNASGRRRFFLSDLERRVTLVNESSTLDTDRMYSIENIIITSVELALNFICVCNKAFTLMCFYVVLPVTFWSASKRFQLYISGIYAPRARTPPLNKTNSSLHSDRVLEKHEELRNLLTSLNSIWSTSILYYIFGILFGIIMHLNEVIASGDILKIFQTVNLFLFYLVSLVLMAEGRRMNASMKLWLWDRYIREQVFAQRKNDLEWLERYLDIGQVGIGHLGTYEISYGFLIQMLVFTVTVFLITF</sequence>
<feature type="transmembrane region" description="Helical" evidence="1">
    <location>
        <begin position="120"/>
        <end position="141"/>
    </location>
</feature>
<feature type="transmembrane region" description="Helical" evidence="1">
    <location>
        <begin position="81"/>
        <end position="100"/>
    </location>
</feature>
<keyword evidence="1" id="KW-1133">Transmembrane helix</keyword>
<dbReference type="EMBL" id="CAXLJM020000092">
    <property type="protein sequence ID" value="CAL8132117.1"/>
    <property type="molecule type" value="Genomic_DNA"/>
</dbReference>
<comment type="caution">
    <text evidence="2">The sequence shown here is derived from an EMBL/GenBank/DDBJ whole genome shotgun (WGS) entry which is preliminary data.</text>
</comment>
<dbReference type="Proteomes" id="UP001642540">
    <property type="component" value="Unassembled WGS sequence"/>
</dbReference>
<keyword evidence="1" id="KW-0472">Membrane</keyword>
<feature type="transmembrane region" description="Helical" evidence="1">
    <location>
        <begin position="42"/>
        <end position="60"/>
    </location>
</feature>
<protein>
    <recommendedName>
        <fullName evidence="4">Gustatory receptor</fullName>
    </recommendedName>
</protein>
<proteinExistence type="predicted"/>
<organism evidence="2 3">
    <name type="scientific">Orchesella dallaii</name>
    <dbReference type="NCBI Taxonomy" id="48710"/>
    <lineage>
        <taxon>Eukaryota</taxon>
        <taxon>Metazoa</taxon>
        <taxon>Ecdysozoa</taxon>
        <taxon>Arthropoda</taxon>
        <taxon>Hexapoda</taxon>
        <taxon>Collembola</taxon>
        <taxon>Entomobryomorpha</taxon>
        <taxon>Entomobryoidea</taxon>
        <taxon>Orchesellidae</taxon>
        <taxon>Orchesellinae</taxon>
        <taxon>Orchesella</taxon>
    </lineage>
</organism>
<name>A0ABP1RP77_9HEXA</name>
<evidence type="ECO:0008006" key="4">
    <source>
        <dbReference type="Google" id="ProtNLM"/>
    </source>
</evidence>
<keyword evidence="3" id="KW-1185">Reference proteome</keyword>
<accession>A0ABP1RP77</accession>